<proteinExistence type="inferred from homology"/>
<evidence type="ECO:0000259" key="7">
    <source>
        <dbReference type="Pfam" id="PF05201"/>
    </source>
</evidence>
<dbReference type="InterPro" id="IPR036291">
    <property type="entry name" value="NAD(P)-bd_dom_sf"/>
</dbReference>
<dbReference type="PROSITE" id="PS00747">
    <property type="entry name" value="GLUTR"/>
    <property type="match status" value="1"/>
</dbReference>
<dbReference type="HAMAP" id="MF_00087">
    <property type="entry name" value="Glu_tRNA_reductase"/>
    <property type="match status" value="1"/>
</dbReference>
<dbReference type="GO" id="GO:0019353">
    <property type="term" value="P:protoporphyrinogen IX biosynthetic process from glutamate"/>
    <property type="evidence" value="ECO:0007669"/>
    <property type="project" value="TreeGrafter"/>
</dbReference>
<feature type="active site" description="Nucleophile" evidence="4">
    <location>
        <position position="21"/>
    </location>
</feature>
<dbReference type="InterPro" id="IPR015895">
    <property type="entry name" value="4pyrrol_synth_GluRdtase_N"/>
</dbReference>
<comment type="catalytic activity">
    <reaction evidence="4">
        <text>(S)-4-amino-5-oxopentanoate + tRNA(Glu) + NADP(+) = L-glutamyl-tRNA(Glu) + NADPH + H(+)</text>
        <dbReference type="Rhea" id="RHEA:12344"/>
        <dbReference type="Rhea" id="RHEA-COMP:9663"/>
        <dbReference type="Rhea" id="RHEA-COMP:9680"/>
        <dbReference type="ChEBI" id="CHEBI:15378"/>
        <dbReference type="ChEBI" id="CHEBI:57501"/>
        <dbReference type="ChEBI" id="CHEBI:57783"/>
        <dbReference type="ChEBI" id="CHEBI:58349"/>
        <dbReference type="ChEBI" id="CHEBI:78442"/>
        <dbReference type="ChEBI" id="CHEBI:78520"/>
        <dbReference type="EC" id="1.2.1.70"/>
    </reaction>
</comment>
<reference evidence="8 9" key="1">
    <citation type="submission" date="2017-11" db="EMBL/GenBank/DDBJ databases">
        <title>Genomic Encyclopedia of Archaeal and Bacterial Type Strains, Phase II (KMG-II): From Individual Species to Whole Genera.</title>
        <authorList>
            <person name="Goeker M."/>
        </authorList>
    </citation>
    <scope>NUCLEOTIDE SEQUENCE [LARGE SCALE GENOMIC DNA]</scope>
    <source>
        <strain evidence="8 9">DSM 22413</strain>
    </source>
</reference>
<feature type="binding site" evidence="4">
    <location>
        <begin position="185"/>
        <end position="190"/>
    </location>
    <ligand>
        <name>NADP(+)</name>
        <dbReference type="ChEBI" id="CHEBI:58349"/>
    </ligand>
</feature>
<evidence type="ECO:0000256" key="2">
    <source>
        <dbReference type="ARBA" id="ARBA00023002"/>
    </source>
</evidence>
<gene>
    <name evidence="4" type="primary">hemA</name>
    <name evidence="8" type="ORF">CLV34_1159</name>
</gene>
<comment type="function">
    <text evidence="4">Catalyzes the NADPH-dependent reduction of glutamyl-tRNA(Glu) to glutamate 1-semialdehyde (GSA).</text>
</comment>
<keyword evidence="1 4" id="KW-0521">NADP</keyword>
<dbReference type="PANTHER" id="PTHR43013:SF1">
    <property type="entry name" value="GLUTAMYL-TRNA REDUCTASE"/>
    <property type="match status" value="1"/>
</dbReference>
<keyword evidence="2 4" id="KW-0560">Oxidoreductase</keyword>
<feature type="binding site" evidence="4">
    <location>
        <begin position="110"/>
        <end position="112"/>
    </location>
    <ligand>
        <name>substrate</name>
    </ligand>
</feature>
<accession>A0A2M8WRW1</accession>
<comment type="subunit">
    <text evidence="4">Homodimer.</text>
</comment>
<evidence type="ECO:0000256" key="4">
    <source>
        <dbReference type="HAMAP-Rule" id="MF_00087"/>
    </source>
</evidence>
<dbReference type="EC" id="1.2.1.70" evidence="4"/>
<dbReference type="Proteomes" id="UP000231586">
    <property type="component" value="Unassembled WGS sequence"/>
</dbReference>
<comment type="miscellaneous">
    <text evidence="4">During catalysis, the active site Cys acts as a nucleophile attacking the alpha-carbonyl group of tRNA-bound glutamate with the formation of a thioester intermediate between enzyme and glutamate, and the concomitant release of tRNA(Glu). The thioester intermediate is finally reduced by direct hydride transfer from NADPH, to form the product GSA.</text>
</comment>
<dbReference type="GO" id="GO:0008883">
    <property type="term" value="F:glutamyl-tRNA reductase activity"/>
    <property type="evidence" value="ECO:0007669"/>
    <property type="project" value="UniProtKB-UniRule"/>
</dbReference>
<dbReference type="SUPFAM" id="SSF69742">
    <property type="entry name" value="Glutamyl tRNA-reductase catalytic, N-terminal domain"/>
    <property type="match status" value="1"/>
</dbReference>
<feature type="domain" description="Quinate/shikimate 5-dehydrogenase/glutamyl-tRNA reductase" evidence="6">
    <location>
        <begin position="168"/>
        <end position="244"/>
    </location>
</feature>
<dbReference type="GO" id="GO:0050661">
    <property type="term" value="F:NADP binding"/>
    <property type="evidence" value="ECO:0007669"/>
    <property type="project" value="InterPro"/>
</dbReference>
<evidence type="ECO:0000259" key="6">
    <source>
        <dbReference type="Pfam" id="PF01488"/>
    </source>
</evidence>
<dbReference type="InterPro" id="IPR000343">
    <property type="entry name" value="4pyrrol_synth_GluRdtase"/>
</dbReference>
<comment type="pathway">
    <text evidence="4">Porphyrin-containing compound metabolism; protoporphyrin-IX biosynthesis; 5-aminolevulinate from L-glutamyl-tRNA(Glu): step 1/2.</text>
</comment>
<comment type="caution">
    <text evidence="8">The sequence shown here is derived from an EMBL/GenBank/DDBJ whole genome shotgun (WGS) entry which is preliminary data.</text>
</comment>
<sequence length="417" mass="42877">MVEADLVACDAISGAVVLATCNRFEVYVDVSRPGGTTDGTPSADPVDDLSGDGSALAREHASAEVARVVAASTGIDPDVARAALTVRTGDAVPHHLFSVAAGLDSMVVGEREIAGQVKRALEASRSGGTTTSALERLFQAASRTSKRVTNETALGAAGRSLVALGLDLASDDLPPWRQVRTVLIGTGSYAGASFAALHQRGAEDVRVFSRSGRAAAFAEQRGAVAVDDLLAALEDADLVVACSGGGRQGEGGGRTGGVAVQPALDAAAVLAARAQAARAVGDDAPTRPLVVLDLALTRDVAPQVGAVDGVLLYDLAFLQAHSPQLGSAVVAEASRIVEHATRHYVDGEGFRTADEVVVALVDAADREIAALVEQRVATARAAGVEVDVEEVELQARRQVRARLHRDILAVRSEAAAR</sequence>
<dbReference type="EMBL" id="PGTZ01000007">
    <property type="protein sequence ID" value="PJI93685.1"/>
    <property type="molecule type" value="Genomic_DNA"/>
</dbReference>
<feature type="domain" description="Glutamyl-tRNA reductase N-terminal" evidence="7">
    <location>
        <begin position="7"/>
        <end position="152"/>
    </location>
</feature>
<comment type="similarity">
    <text evidence="4">Belongs to the glutamyl-tRNA reductase family.</text>
</comment>
<feature type="site" description="Important for activity" evidence="4">
    <location>
        <position position="95"/>
    </location>
</feature>
<dbReference type="AlphaFoldDB" id="A0A2M8WRW1"/>
<evidence type="ECO:0000256" key="5">
    <source>
        <dbReference type="SAM" id="MobiDB-lite"/>
    </source>
</evidence>
<feature type="binding site" evidence="4">
    <location>
        <position position="105"/>
    </location>
    <ligand>
        <name>substrate</name>
    </ligand>
</feature>
<feature type="binding site" evidence="4">
    <location>
        <begin position="20"/>
        <end position="23"/>
    </location>
    <ligand>
        <name>substrate</name>
    </ligand>
</feature>
<name>A0A2M8WRW1_9MICO</name>
<organism evidence="8 9">
    <name type="scientific">Luteimicrobium subarcticum</name>
    <dbReference type="NCBI Taxonomy" id="620910"/>
    <lineage>
        <taxon>Bacteria</taxon>
        <taxon>Bacillati</taxon>
        <taxon>Actinomycetota</taxon>
        <taxon>Actinomycetes</taxon>
        <taxon>Micrococcales</taxon>
        <taxon>Luteimicrobium</taxon>
    </lineage>
</organism>
<comment type="domain">
    <text evidence="4">Possesses an unusual extended V-shaped dimeric structure with each monomer consisting of three distinct domains arranged along a curved 'spinal' alpha-helix. The N-terminal catalytic domain specifically recognizes the glutamate moiety of the substrate. The second domain is the NADPH-binding domain, and the third C-terminal domain is responsible for dimerization.</text>
</comment>
<evidence type="ECO:0000256" key="3">
    <source>
        <dbReference type="ARBA" id="ARBA00023244"/>
    </source>
</evidence>
<dbReference type="SUPFAM" id="SSF51735">
    <property type="entry name" value="NAD(P)-binding Rossmann-fold domains"/>
    <property type="match status" value="1"/>
</dbReference>
<dbReference type="Pfam" id="PF05201">
    <property type="entry name" value="GlutR_N"/>
    <property type="match status" value="1"/>
</dbReference>
<dbReference type="InterPro" id="IPR018214">
    <property type="entry name" value="GluRdtase_CS"/>
</dbReference>
<dbReference type="Gene3D" id="3.40.50.720">
    <property type="entry name" value="NAD(P)-binding Rossmann-like Domain"/>
    <property type="match status" value="1"/>
</dbReference>
<dbReference type="Gene3D" id="3.30.460.30">
    <property type="entry name" value="Glutamyl-tRNA reductase, N-terminal domain"/>
    <property type="match status" value="1"/>
</dbReference>
<keyword evidence="9" id="KW-1185">Reference proteome</keyword>
<protein>
    <recommendedName>
        <fullName evidence="4">Glutamyl-tRNA reductase</fullName>
        <shortName evidence="4">GluTR</shortName>
        <ecNumber evidence="4">1.2.1.70</ecNumber>
    </recommendedName>
</protein>
<dbReference type="PANTHER" id="PTHR43013">
    <property type="entry name" value="GLUTAMYL-TRNA REDUCTASE"/>
    <property type="match status" value="1"/>
</dbReference>
<evidence type="ECO:0000313" key="8">
    <source>
        <dbReference type="EMBL" id="PJI93685.1"/>
    </source>
</evidence>
<keyword evidence="3 4" id="KW-0627">Porphyrin biosynthesis</keyword>
<evidence type="ECO:0000256" key="1">
    <source>
        <dbReference type="ARBA" id="ARBA00022857"/>
    </source>
</evidence>
<dbReference type="UniPathway" id="UPA00251">
    <property type="reaction ID" value="UER00316"/>
</dbReference>
<feature type="binding site" evidence="4">
    <location>
        <position position="116"/>
    </location>
    <ligand>
        <name>substrate</name>
    </ligand>
</feature>
<dbReference type="InterPro" id="IPR006151">
    <property type="entry name" value="Shikm_DH/Glu-tRNA_Rdtase"/>
</dbReference>
<dbReference type="NCBIfam" id="NF000750">
    <property type="entry name" value="PRK00045.3-4"/>
    <property type="match status" value="1"/>
</dbReference>
<dbReference type="Pfam" id="PF01488">
    <property type="entry name" value="Shikimate_DH"/>
    <property type="match status" value="1"/>
</dbReference>
<evidence type="ECO:0000313" key="9">
    <source>
        <dbReference type="Proteomes" id="UP000231586"/>
    </source>
</evidence>
<dbReference type="InterPro" id="IPR036343">
    <property type="entry name" value="GluRdtase_N_sf"/>
</dbReference>
<feature type="region of interest" description="Disordered" evidence="5">
    <location>
        <begin position="30"/>
        <end position="53"/>
    </location>
</feature>